<feature type="signal peptide" evidence="7">
    <location>
        <begin position="1"/>
        <end position="28"/>
    </location>
</feature>
<dbReference type="PROSITE" id="PS51257">
    <property type="entry name" value="PROKAR_LIPOPROTEIN"/>
    <property type="match status" value="1"/>
</dbReference>
<evidence type="ECO:0000313" key="10">
    <source>
        <dbReference type="Proteomes" id="UP001490816"/>
    </source>
</evidence>
<dbReference type="InterPro" id="IPR017853">
    <property type="entry name" value="GH"/>
</dbReference>
<keyword evidence="7" id="KW-0732">Signal</keyword>
<dbReference type="PROSITE" id="PS00775">
    <property type="entry name" value="GLYCOSYL_HYDROL_F3"/>
    <property type="match status" value="1"/>
</dbReference>
<comment type="catalytic activity">
    <reaction evidence="1">
        <text>Hydrolysis of terminal non-reducing N-acetyl-D-hexosamine residues in N-acetyl-beta-D-hexosaminides.</text>
        <dbReference type="EC" id="3.2.1.52"/>
    </reaction>
</comment>
<organism evidence="9 10">
    <name type="scientific">Ruminococcoides intestinale</name>
    <dbReference type="NCBI Taxonomy" id="3133162"/>
    <lineage>
        <taxon>Bacteria</taxon>
        <taxon>Bacillati</taxon>
        <taxon>Bacillota</taxon>
        <taxon>Clostridia</taxon>
        <taxon>Eubacteriales</taxon>
        <taxon>Oscillospiraceae</taxon>
        <taxon>Ruminococcoides</taxon>
    </lineage>
</organism>
<keyword evidence="4 9" id="KW-0378">Hydrolase</keyword>
<dbReference type="InterPro" id="IPR036962">
    <property type="entry name" value="Glyco_hydro_3_N_sf"/>
</dbReference>
<reference evidence="9 10" key="1">
    <citation type="submission" date="2024-03" db="EMBL/GenBank/DDBJ databases">
        <title>Human intestinal bacterial collection.</title>
        <authorList>
            <person name="Pauvert C."/>
            <person name="Hitch T.C.A."/>
            <person name="Clavel T."/>
        </authorList>
    </citation>
    <scope>NUCLEOTIDE SEQUENCE [LARGE SCALE GENOMIC DNA]</scope>
    <source>
        <strain evidence="9 10">CLA-JM-H38</strain>
    </source>
</reference>
<dbReference type="RefSeq" id="WP_117949096.1">
    <property type="nucleotide sequence ID" value="NZ_JBBMEZ010000006.1"/>
</dbReference>
<evidence type="ECO:0000256" key="1">
    <source>
        <dbReference type="ARBA" id="ARBA00001231"/>
    </source>
</evidence>
<dbReference type="EC" id="3.2.1.52" evidence="3"/>
<evidence type="ECO:0000256" key="6">
    <source>
        <dbReference type="SAM" id="MobiDB-lite"/>
    </source>
</evidence>
<feature type="chain" id="PRO_5045807038" description="beta-N-acetylhexosaminidase" evidence="7">
    <location>
        <begin position="29"/>
        <end position="411"/>
    </location>
</feature>
<dbReference type="Pfam" id="PF00933">
    <property type="entry name" value="Glyco_hydro_3"/>
    <property type="match status" value="1"/>
</dbReference>
<dbReference type="InterPro" id="IPR050226">
    <property type="entry name" value="NagZ_Beta-hexosaminidase"/>
</dbReference>
<sequence length="411" mass="45727">MKIFNRKLKITSSALLTLCMVFVMTACAENSSQSEKSQPAEQTTVQPTTMSAEEINDRKLDKFISDMTFEEKVGQMFFVRCPDEDAVQQVSEYNIGGYILFGRDFDGKTKDEVVDDIHSYQNEADIPLLIGVDEEGGTVVRVSSNPNLRETPFLSPKDTYADGGWDAVKHDAEEKADLLLSLGINVNLAPVCDMTSDEYGFMYDRSFSSDVDMENRYVRTVVETSKSKKLGTVLKHFPGYGNNSDTHTGIAYDDRDYSEFENTDFKPFYQGIESGADCILVSHNIVNCMDSEYPASLSQKVHDILRNEFKFDGVIMTDDLIMDAITDFTGDEAAAVTAAKCGNDLLCCSSVNTQYPAVLEAVQNGEIPEAQVDASVKRILKWKQNLGIFSIDTYQKKVKSTEPTDTVGSEE</sequence>
<dbReference type="PANTHER" id="PTHR30480">
    <property type="entry name" value="BETA-HEXOSAMINIDASE-RELATED"/>
    <property type="match status" value="1"/>
</dbReference>
<evidence type="ECO:0000259" key="8">
    <source>
        <dbReference type="Pfam" id="PF00933"/>
    </source>
</evidence>
<evidence type="ECO:0000256" key="2">
    <source>
        <dbReference type="ARBA" id="ARBA00005336"/>
    </source>
</evidence>
<evidence type="ECO:0000256" key="4">
    <source>
        <dbReference type="ARBA" id="ARBA00022801"/>
    </source>
</evidence>
<evidence type="ECO:0000256" key="3">
    <source>
        <dbReference type="ARBA" id="ARBA00012663"/>
    </source>
</evidence>
<proteinExistence type="inferred from homology"/>
<evidence type="ECO:0000256" key="7">
    <source>
        <dbReference type="SAM" id="SignalP"/>
    </source>
</evidence>
<dbReference type="SUPFAM" id="SSF51445">
    <property type="entry name" value="(Trans)glycosidases"/>
    <property type="match status" value="1"/>
</dbReference>
<feature type="domain" description="Glycoside hydrolase family 3 N-terminal" evidence="8">
    <location>
        <begin position="68"/>
        <end position="381"/>
    </location>
</feature>
<dbReference type="Proteomes" id="UP001490816">
    <property type="component" value="Unassembled WGS sequence"/>
</dbReference>
<comment type="caution">
    <text evidence="9">The sequence shown here is derived from an EMBL/GenBank/DDBJ whole genome shotgun (WGS) entry which is preliminary data.</text>
</comment>
<dbReference type="GO" id="GO:0016787">
    <property type="term" value="F:hydrolase activity"/>
    <property type="evidence" value="ECO:0007669"/>
    <property type="project" value="UniProtKB-KW"/>
</dbReference>
<keyword evidence="10" id="KW-1185">Reference proteome</keyword>
<dbReference type="InterPro" id="IPR019800">
    <property type="entry name" value="Glyco_hydro_3_AS"/>
</dbReference>
<evidence type="ECO:0000313" key="9">
    <source>
        <dbReference type="EMBL" id="MEQ2469351.1"/>
    </source>
</evidence>
<dbReference type="Gene3D" id="3.20.20.300">
    <property type="entry name" value="Glycoside hydrolase, family 3, N-terminal domain"/>
    <property type="match status" value="1"/>
</dbReference>
<protein>
    <recommendedName>
        <fullName evidence="3">beta-N-acetylhexosaminidase</fullName>
        <ecNumber evidence="3">3.2.1.52</ecNumber>
    </recommendedName>
</protein>
<name>A0ABV1F7M1_9FIRM</name>
<comment type="similarity">
    <text evidence="2">Belongs to the glycosyl hydrolase 3 family.</text>
</comment>
<feature type="region of interest" description="Disordered" evidence="6">
    <location>
        <begin position="32"/>
        <end position="51"/>
    </location>
</feature>
<dbReference type="PANTHER" id="PTHR30480:SF13">
    <property type="entry name" value="BETA-HEXOSAMINIDASE"/>
    <property type="match status" value="1"/>
</dbReference>
<keyword evidence="5" id="KW-0326">Glycosidase</keyword>
<gene>
    <name evidence="9" type="ORF">WMO39_03240</name>
</gene>
<evidence type="ECO:0000256" key="5">
    <source>
        <dbReference type="ARBA" id="ARBA00023295"/>
    </source>
</evidence>
<accession>A0ABV1F7M1</accession>
<dbReference type="EMBL" id="JBBMEZ010000006">
    <property type="protein sequence ID" value="MEQ2469351.1"/>
    <property type="molecule type" value="Genomic_DNA"/>
</dbReference>
<dbReference type="InterPro" id="IPR001764">
    <property type="entry name" value="Glyco_hydro_3_N"/>
</dbReference>